<feature type="transmembrane region" description="Helical" evidence="1">
    <location>
        <begin position="65"/>
        <end position="89"/>
    </location>
</feature>
<dbReference type="AlphaFoldDB" id="A0A1E3GVW2"/>
<dbReference type="Proteomes" id="UP000094379">
    <property type="component" value="Unassembled WGS sequence"/>
</dbReference>
<dbReference type="PATRIC" id="fig|291169.3.peg.184"/>
<keyword evidence="1" id="KW-0472">Membrane</keyword>
<dbReference type="STRING" id="291169.A9E74_00181"/>
<gene>
    <name evidence="2" type="ORF">A9E74_00181</name>
</gene>
<dbReference type="RefSeq" id="WP_069294784.1">
    <property type="nucleotide sequence ID" value="NZ_MCRI01000001.1"/>
</dbReference>
<evidence type="ECO:0000313" key="3">
    <source>
        <dbReference type="Proteomes" id="UP000094379"/>
    </source>
</evidence>
<protein>
    <recommendedName>
        <fullName evidence="4">DUF3325 domain-containing protein</fullName>
    </recommendedName>
</protein>
<organism evidence="2 3">
    <name type="scientific">Methylophaga muralis</name>
    <dbReference type="NCBI Taxonomy" id="291169"/>
    <lineage>
        <taxon>Bacteria</taxon>
        <taxon>Pseudomonadati</taxon>
        <taxon>Pseudomonadota</taxon>
        <taxon>Gammaproteobacteria</taxon>
        <taxon>Thiotrichales</taxon>
        <taxon>Piscirickettsiaceae</taxon>
        <taxon>Methylophaga</taxon>
    </lineage>
</organism>
<evidence type="ECO:0008006" key="4">
    <source>
        <dbReference type="Google" id="ProtNLM"/>
    </source>
</evidence>
<dbReference type="EMBL" id="MCRI01000001">
    <property type="protein sequence ID" value="ODN68209.1"/>
    <property type="molecule type" value="Genomic_DNA"/>
</dbReference>
<feature type="transmembrane region" description="Helical" evidence="1">
    <location>
        <begin position="95"/>
        <end position="115"/>
    </location>
</feature>
<sequence length="116" mass="12549">MQMLLMMLLGTALCYAGMAGLSLAMPRHYSQLNSAKLSAGYSHLLRLVSIALLVFSLWPVISMWGVVVGIVVWLGLLSVAAVLWVGLLAYWPRFAAAKALILAFIGLASCIILWLS</sequence>
<evidence type="ECO:0000313" key="2">
    <source>
        <dbReference type="EMBL" id="ODN68209.1"/>
    </source>
</evidence>
<evidence type="ECO:0000256" key="1">
    <source>
        <dbReference type="SAM" id="Phobius"/>
    </source>
</evidence>
<keyword evidence="1" id="KW-0812">Transmembrane</keyword>
<feature type="transmembrane region" description="Helical" evidence="1">
    <location>
        <begin position="40"/>
        <end position="58"/>
    </location>
</feature>
<name>A0A1E3GVW2_9GAMM</name>
<dbReference type="Pfam" id="PF11804">
    <property type="entry name" value="DUF3325"/>
    <property type="match status" value="1"/>
</dbReference>
<keyword evidence="3" id="KW-1185">Reference proteome</keyword>
<reference evidence="2 3" key="1">
    <citation type="submission" date="2016-07" db="EMBL/GenBank/DDBJ databases">
        <title>Draft Genome Sequence of Methylophaga muralis Bur 1.</title>
        <authorList>
            <person name="Vasilenko O.V."/>
            <person name="Doronina N.V."/>
            <person name="Shmareva M.N."/>
            <person name="Tarlachkov S.V."/>
            <person name="Mustakhimov I."/>
            <person name="Trotsenko Y.A."/>
        </authorList>
    </citation>
    <scope>NUCLEOTIDE SEQUENCE [LARGE SCALE GENOMIC DNA]</scope>
    <source>
        <strain evidence="2 3">Bur 1</strain>
    </source>
</reference>
<accession>A0A1E3GVW2</accession>
<keyword evidence="1" id="KW-1133">Transmembrane helix</keyword>
<proteinExistence type="predicted"/>
<comment type="caution">
    <text evidence="2">The sequence shown here is derived from an EMBL/GenBank/DDBJ whole genome shotgun (WGS) entry which is preliminary data.</text>
</comment>
<dbReference type="InterPro" id="IPR021762">
    <property type="entry name" value="DUF3325"/>
</dbReference>